<protein>
    <submittedName>
        <fullName evidence="3">Ubiquinone/menaquinone biosynthesis C-methyltransferase UbiE</fullName>
    </submittedName>
</protein>
<dbReference type="Gene3D" id="3.40.50.150">
    <property type="entry name" value="Vaccinia Virus protein VP39"/>
    <property type="match status" value="1"/>
</dbReference>
<dbReference type="STRING" id="100816.A0A175WF47"/>
<dbReference type="Pfam" id="PF13649">
    <property type="entry name" value="Methyltransf_25"/>
    <property type="match status" value="1"/>
</dbReference>
<comment type="caution">
    <text evidence="3">The sequence shown here is derived from an EMBL/GenBank/DDBJ whole genome shotgun (WGS) entry which is preliminary data.</text>
</comment>
<dbReference type="InterPro" id="IPR041698">
    <property type="entry name" value="Methyltransf_25"/>
</dbReference>
<evidence type="ECO:0000256" key="1">
    <source>
        <dbReference type="ARBA" id="ARBA00038158"/>
    </source>
</evidence>
<keyword evidence="4" id="KW-1185">Reference proteome</keyword>
<dbReference type="GO" id="GO:0008168">
    <property type="term" value="F:methyltransferase activity"/>
    <property type="evidence" value="ECO:0007669"/>
    <property type="project" value="UniProtKB-KW"/>
</dbReference>
<dbReference type="InterPro" id="IPR029063">
    <property type="entry name" value="SAM-dependent_MTases_sf"/>
</dbReference>
<feature type="domain" description="Methyltransferase" evidence="2">
    <location>
        <begin position="44"/>
        <end position="153"/>
    </location>
</feature>
<dbReference type="Proteomes" id="UP000078237">
    <property type="component" value="Unassembled WGS sequence"/>
</dbReference>
<organism evidence="3 4">
    <name type="scientific">Madurella mycetomatis</name>
    <dbReference type="NCBI Taxonomy" id="100816"/>
    <lineage>
        <taxon>Eukaryota</taxon>
        <taxon>Fungi</taxon>
        <taxon>Dikarya</taxon>
        <taxon>Ascomycota</taxon>
        <taxon>Pezizomycotina</taxon>
        <taxon>Sordariomycetes</taxon>
        <taxon>Sordariomycetidae</taxon>
        <taxon>Sordariales</taxon>
        <taxon>Sordariales incertae sedis</taxon>
        <taxon>Madurella</taxon>
    </lineage>
</organism>
<dbReference type="PANTHER" id="PTHR43591:SF24">
    <property type="entry name" value="2-METHOXY-6-POLYPRENYL-1,4-BENZOQUINOL METHYLASE, MITOCHONDRIAL"/>
    <property type="match status" value="1"/>
</dbReference>
<proteinExistence type="inferred from homology"/>
<keyword evidence="3" id="KW-0830">Ubiquinone</keyword>
<reference evidence="3 4" key="1">
    <citation type="journal article" date="2016" name="Genome Announc.">
        <title>Genome Sequence of Madurella mycetomatis mm55, Isolated from a Human Mycetoma Case in Sudan.</title>
        <authorList>
            <person name="Smit S."/>
            <person name="Derks M.F."/>
            <person name="Bervoets S."/>
            <person name="Fahal A."/>
            <person name="van Leeuwen W."/>
            <person name="van Belkum A."/>
            <person name="van de Sande W.W."/>
        </authorList>
    </citation>
    <scope>NUCLEOTIDE SEQUENCE [LARGE SCALE GENOMIC DNA]</scope>
    <source>
        <strain evidence="4">mm55</strain>
    </source>
</reference>
<dbReference type="AlphaFoldDB" id="A0A175WF47"/>
<comment type="similarity">
    <text evidence="1">Belongs to the methyltransferase superfamily. LaeA methyltransferase family.</text>
</comment>
<dbReference type="PANTHER" id="PTHR43591">
    <property type="entry name" value="METHYLTRANSFERASE"/>
    <property type="match status" value="1"/>
</dbReference>
<evidence type="ECO:0000313" key="4">
    <source>
        <dbReference type="Proteomes" id="UP000078237"/>
    </source>
</evidence>
<dbReference type="EMBL" id="LCTW02000018">
    <property type="protein sequence ID" value="KXX82265.1"/>
    <property type="molecule type" value="Genomic_DNA"/>
</dbReference>
<name>A0A175WF47_9PEZI</name>
<dbReference type="GO" id="GO:0032259">
    <property type="term" value="P:methylation"/>
    <property type="evidence" value="ECO:0007669"/>
    <property type="project" value="UniProtKB-KW"/>
</dbReference>
<evidence type="ECO:0000313" key="3">
    <source>
        <dbReference type="EMBL" id="KXX82265.1"/>
    </source>
</evidence>
<dbReference type="VEuPathDB" id="FungiDB:MMYC01_201815"/>
<dbReference type="SUPFAM" id="SSF53335">
    <property type="entry name" value="S-adenosyl-L-methionine-dependent methyltransferases"/>
    <property type="match status" value="1"/>
</dbReference>
<sequence>MATAEKTQYNEFATQYANAADVPFAKLEADLVDQAMGRLTGLTILDLGGGNGVHARRAIDAGGALVDVVDISPGMLRAGEEIEKKLGRQGRIRWFEGDAARPLAEQITASGNDGLRAEGYDLVMANWLFDHATNLADLEGMWANVVSYLKPGGRFLGIRMLDPHTASTGPSSAKYGFTFSNVEAIPGGWKYTVECWTQPPFSFEATSMQSTYTLADDIPRRLGLVDFVTVDPRETPAVKSDPQFWEDFVKEPSCSVVLARKPLNQG</sequence>
<accession>A0A175WF47</accession>
<dbReference type="OrthoDB" id="3647at2759"/>
<gene>
    <name evidence="3" type="ORF">MMYC01_201815</name>
</gene>
<dbReference type="CDD" id="cd02440">
    <property type="entry name" value="AdoMet_MTases"/>
    <property type="match status" value="1"/>
</dbReference>
<evidence type="ECO:0000259" key="2">
    <source>
        <dbReference type="Pfam" id="PF13649"/>
    </source>
</evidence>